<evidence type="ECO:0000256" key="1">
    <source>
        <dbReference type="ARBA" id="ARBA00009437"/>
    </source>
</evidence>
<accession>A0A1H3B140</accession>
<dbReference type="Gene3D" id="3.40.190.10">
    <property type="entry name" value="Periplasmic binding protein-like II"/>
    <property type="match status" value="2"/>
</dbReference>
<dbReference type="InterPro" id="IPR036388">
    <property type="entry name" value="WH-like_DNA-bd_sf"/>
</dbReference>
<dbReference type="RefSeq" id="WP_089947745.1">
    <property type="nucleotide sequence ID" value="NZ_FNOI01000006.1"/>
</dbReference>
<dbReference type="PROSITE" id="PS50931">
    <property type="entry name" value="HTH_LYSR"/>
    <property type="match status" value="1"/>
</dbReference>
<dbReference type="Gene3D" id="1.10.10.10">
    <property type="entry name" value="Winged helix-like DNA-binding domain superfamily/Winged helix DNA-binding domain"/>
    <property type="match status" value="1"/>
</dbReference>
<dbReference type="InterPro" id="IPR036390">
    <property type="entry name" value="WH_DNA-bd_sf"/>
</dbReference>
<dbReference type="FunFam" id="1.10.10.10:FF:000001">
    <property type="entry name" value="LysR family transcriptional regulator"/>
    <property type="match status" value="1"/>
</dbReference>
<dbReference type="GO" id="GO:0003700">
    <property type="term" value="F:DNA-binding transcription factor activity"/>
    <property type="evidence" value="ECO:0007669"/>
    <property type="project" value="InterPro"/>
</dbReference>
<evidence type="ECO:0000313" key="6">
    <source>
        <dbReference type="EMBL" id="SDX35361.1"/>
    </source>
</evidence>
<evidence type="ECO:0000256" key="2">
    <source>
        <dbReference type="ARBA" id="ARBA00023015"/>
    </source>
</evidence>
<dbReference type="Proteomes" id="UP000199441">
    <property type="component" value="Unassembled WGS sequence"/>
</dbReference>
<sequence length="294" mass="32229">MARNLDITSLRSFVAVADSGGVTKAAGYLHLTQSAVSMQLKRLEEALEVSLLDRSNRSVSLTAQGEQLLSYARRMLALNDEVYTRLTAKDYEGEIVLGVPHDIIYPYVPPILRAFAADFPRVKMRLVSAPTRRLRQMFGRGECDAILTTEAQPGDGGEALVTLPLIWIGSSGGTAWKQRPLPVAFCTNCIFRSGVLKRLDEEGLDWEMVVESDLDNAVDAVVSADLAVSAVIKGFYPRQTSPIAHDGALPDPGQTRIVLYLQADDNPILAALRDLIRNAYLSEWSPKEVTQLTA</sequence>
<feature type="domain" description="HTH lysR-type" evidence="5">
    <location>
        <begin position="5"/>
        <end position="62"/>
    </location>
</feature>
<dbReference type="Pfam" id="PF03466">
    <property type="entry name" value="LysR_substrate"/>
    <property type="match status" value="1"/>
</dbReference>
<gene>
    <name evidence="6" type="ORF">SAMN04488001_3003</name>
</gene>
<dbReference type="Pfam" id="PF00126">
    <property type="entry name" value="HTH_1"/>
    <property type="match status" value="1"/>
</dbReference>
<dbReference type="InterPro" id="IPR050176">
    <property type="entry name" value="LTTR"/>
</dbReference>
<keyword evidence="4" id="KW-0804">Transcription</keyword>
<keyword evidence="3" id="KW-0238">DNA-binding</keyword>
<dbReference type="GO" id="GO:0003677">
    <property type="term" value="F:DNA binding"/>
    <property type="evidence" value="ECO:0007669"/>
    <property type="project" value="UniProtKB-KW"/>
</dbReference>
<dbReference type="STRING" id="670155.SAMN04488001_3003"/>
<reference evidence="7" key="1">
    <citation type="submission" date="2016-10" db="EMBL/GenBank/DDBJ databases">
        <authorList>
            <person name="Varghese N."/>
            <person name="Submissions S."/>
        </authorList>
    </citation>
    <scope>NUCLEOTIDE SEQUENCE [LARGE SCALE GENOMIC DNA]</scope>
    <source>
        <strain evidence="7">DSM 26922</strain>
    </source>
</reference>
<keyword evidence="2" id="KW-0805">Transcription regulation</keyword>
<dbReference type="PANTHER" id="PTHR30579">
    <property type="entry name" value="TRANSCRIPTIONAL REGULATOR"/>
    <property type="match status" value="1"/>
</dbReference>
<keyword evidence="7" id="KW-1185">Reference proteome</keyword>
<evidence type="ECO:0000256" key="3">
    <source>
        <dbReference type="ARBA" id="ARBA00023125"/>
    </source>
</evidence>
<dbReference type="InterPro" id="IPR000847">
    <property type="entry name" value="LysR_HTH_N"/>
</dbReference>
<dbReference type="PRINTS" id="PR00039">
    <property type="entry name" value="HTHLYSR"/>
</dbReference>
<dbReference type="PANTHER" id="PTHR30579:SF7">
    <property type="entry name" value="HTH-TYPE TRANSCRIPTIONAL REGULATOR LRHA-RELATED"/>
    <property type="match status" value="1"/>
</dbReference>
<dbReference type="SUPFAM" id="SSF46785">
    <property type="entry name" value="Winged helix' DNA-binding domain"/>
    <property type="match status" value="1"/>
</dbReference>
<comment type="similarity">
    <text evidence="1">Belongs to the LysR transcriptional regulatory family.</text>
</comment>
<dbReference type="OrthoDB" id="8097684at2"/>
<protein>
    <submittedName>
        <fullName evidence="6">Transcriptional regulator, LysR family</fullName>
    </submittedName>
</protein>
<proteinExistence type="inferred from homology"/>
<evidence type="ECO:0000313" key="7">
    <source>
        <dbReference type="Proteomes" id="UP000199441"/>
    </source>
</evidence>
<dbReference type="EMBL" id="FNOI01000006">
    <property type="protein sequence ID" value="SDX35361.1"/>
    <property type="molecule type" value="Genomic_DNA"/>
</dbReference>
<dbReference type="SUPFAM" id="SSF53850">
    <property type="entry name" value="Periplasmic binding protein-like II"/>
    <property type="match status" value="1"/>
</dbReference>
<organism evidence="6 7">
    <name type="scientific">Litoreibacter albidus</name>
    <dbReference type="NCBI Taxonomy" id="670155"/>
    <lineage>
        <taxon>Bacteria</taxon>
        <taxon>Pseudomonadati</taxon>
        <taxon>Pseudomonadota</taxon>
        <taxon>Alphaproteobacteria</taxon>
        <taxon>Rhodobacterales</taxon>
        <taxon>Roseobacteraceae</taxon>
        <taxon>Litoreibacter</taxon>
    </lineage>
</organism>
<evidence type="ECO:0000259" key="5">
    <source>
        <dbReference type="PROSITE" id="PS50931"/>
    </source>
</evidence>
<dbReference type="InterPro" id="IPR005119">
    <property type="entry name" value="LysR_subst-bd"/>
</dbReference>
<evidence type="ECO:0000256" key="4">
    <source>
        <dbReference type="ARBA" id="ARBA00023163"/>
    </source>
</evidence>
<dbReference type="AlphaFoldDB" id="A0A1H3B140"/>
<name>A0A1H3B140_9RHOB</name>